<comment type="caution">
    <text evidence="6">The sequence shown here is derived from an EMBL/GenBank/DDBJ whole genome shotgun (WGS) entry which is preliminary data.</text>
</comment>
<evidence type="ECO:0000256" key="2">
    <source>
        <dbReference type="ARBA" id="ARBA00023180"/>
    </source>
</evidence>
<evidence type="ECO:0000256" key="1">
    <source>
        <dbReference type="ARBA" id="ARBA00022729"/>
    </source>
</evidence>
<feature type="transmembrane region" description="Helical" evidence="3">
    <location>
        <begin position="318"/>
        <end position="341"/>
    </location>
</feature>
<feature type="domain" description="Apple" evidence="5">
    <location>
        <begin position="220"/>
        <end position="297"/>
    </location>
</feature>
<dbReference type="SUPFAM" id="SSF57414">
    <property type="entry name" value="Hairpin loop containing domain-like"/>
    <property type="match status" value="1"/>
</dbReference>
<dbReference type="PROSITE" id="PS50927">
    <property type="entry name" value="BULB_LECTIN"/>
    <property type="match status" value="1"/>
</dbReference>
<dbReference type="GO" id="GO:0048544">
    <property type="term" value="P:recognition of pollen"/>
    <property type="evidence" value="ECO:0007669"/>
    <property type="project" value="InterPro"/>
</dbReference>
<dbReference type="PROSITE" id="PS50948">
    <property type="entry name" value="PAN"/>
    <property type="match status" value="1"/>
</dbReference>
<keyword evidence="3" id="KW-0812">Transmembrane</keyword>
<dbReference type="Pfam" id="PF08276">
    <property type="entry name" value="PAN_2"/>
    <property type="match status" value="1"/>
</dbReference>
<dbReference type="SMART" id="SM00473">
    <property type="entry name" value="PAN_AP"/>
    <property type="match status" value="1"/>
</dbReference>
<reference evidence="6" key="1">
    <citation type="submission" date="2022-06" db="EMBL/GenBank/DDBJ databases">
        <title>Uncovering the hologenomic basis of an extraordinary plant invasion.</title>
        <authorList>
            <person name="Bieker V.C."/>
            <person name="Martin M.D."/>
            <person name="Gilbert T."/>
            <person name="Hodgins K."/>
            <person name="Battlay P."/>
            <person name="Petersen B."/>
            <person name="Wilson J."/>
        </authorList>
    </citation>
    <scope>NUCLEOTIDE SEQUENCE</scope>
    <source>
        <strain evidence="6">AA19_3_7</strain>
        <tissue evidence="6">Leaf</tissue>
    </source>
</reference>
<dbReference type="Pfam" id="PF01453">
    <property type="entry name" value="B_lectin"/>
    <property type="match status" value="1"/>
</dbReference>
<evidence type="ECO:0000256" key="3">
    <source>
        <dbReference type="SAM" id="Phobius"/>
    </source>
</evidence>
<evidence type="ECO:0000313" key="6">
    <source>
        <dbReference type="EMBL" id="KAI7726777.1"/>
    </source>
</evidence>
<dbReference type="Proteomes" id="UP001206925">
    <property type="component" value="Unassembled WGS sequence"/>
</dbReference>
<dbReference type="Gene3D" id="2.90.10.10">
    <property type="entry name" value="Bulb-type lectin domain"/>
    <property type="match status" value="1"/>
</dbReference>
<dbReference type="AlphaFoldDB" id="A0AAD5G3F7"/>
<dbReference type="CDD" id="cd00028">
    <property type="entry name" value="B_lectin"/>
    <property type="match status" value="1"/>
</dbReference>
<keyword evidence="1" id="KW-0732">Signal</keyword>
<keyword evidence="2" id="KW-0325">Glycoprotein</keyword>
<feature type="domain" description="Bulb-type lectin" evidence="4">
    <location>
        <begin position="37"/>
        <end position="160"/>
    </location>
</feature>
<name>A0AAD5G3F7_AMBAR</name>
<dbReference type="PANTHER" id="PTHR32444">
    <property type="entry name" value="BULB-TYPE LECTIN DOMAIN-CONTAINING PROTEIN"/>
    <property type="match status" value="1"/>
</dbReference>
<gene>
    <name evidence="6" type="ORF">M8C21_032765</name>
</gene>
<dbReference type="InterPro" id="IPR036426">
    <property type="entry name" value="Bulb-type_lectin_dom_sf"/>
</dbReference>
<evidence type="ECO:0000259" key="4">
    <source>
        <dbReference type="PROSITE" id="PS50927"/>
    </source>
</evidence>
<proteinExistence type="predicted"/>
<accession>A0AAD5G3F7</accession>
<dbReference type="Gene3D" id="3.30.200.20">
    <property type="entry name" value="Phosphorylase Kinase, domain 1"/>
    <property type="match status" value="1"/>
</dbReference>
<dbReference type="InterPro" id="IPR001480">
    <property type="entry name" value="Bulb-type_lectin_dom"/>
</dbReference>
<dbReference type="SMART" id="SM00108">
    <property type="entry name" value="B_lectin"/>
    <property type="match status" value="1"/>
</dbReference>
<dbReference type="EMBL" id="JAMZMK010011536">
    <property type="protein sequence ID" value="KAI7726777.1"/>
    <property type="molecule type" value="Genomic_DNA"/>
</dbReference>
<protein>
    <submittedName>
        <fullName evidence="6">Uncharacterized protein</fullName>
    </submittedName>
</protein>
<keyword evidence="7" id="KW-1185">Reference proteome</keyword>
<dbReference type="SUPFAM" id="SSF56112">
    <property type="entry name" value="Protein kinase-like (PK-like)"/>
    <property type="match status" value="1"/>
</dbReference>
<organism evidence="6 7">
    <name type="scientific">Ambrosia artemisiifolia</name>
    <name type="common">Common ragweed</name>
    <dbReference type="NCBI Taxonomy" id="4212"/>
    <lineage>
        <taxon>Eukaryota</taxon>
        <taxon>Viridiplantae</taxon>
        <taxon>Streptophyta</taxon>
        <taxon>Embryophyta</taxon>
        <taxon>Tracheophyta</taxon>
        <taxon>Spermatophyta</taxon>
        <taxon>Magnoliopsida</taxon>
        <taxon>eudicotyledons</taxon>
        <taxon>Gunneridae</taxon>
        <taxon>Pentapetalae</taxon>
        <taxon>asterids</taxon>
        <taxon>campanulids</taxon>
        <taxon>Asterales</taxon>
        <taxon>Asteraceae</taxon>
        <taxon>Asteroideae</taxon>
        <taxon>Heliantheae alliance</taxon>
        <taxon>Heliantheae</taxon>
        <taxon>Ambrosia</taxon>
    </lineage>
</organism>
<keyword evidence="3" id="KW-1133">Transmembrane helix</keyword>
<dbReference type="InterPro" id="IPR003609">
    <property type="entry name" value="Pan_app"/>
</dbReference>
<sequence length="408" mass="45176">MPVGILRPEARLGDEGETVTWKREGGIVSLMTICGAVDTISAPHIMNDGETLVSANDTFELGFFIRNDSNDRYLGIRYRRISTGTVVWVANKGNPINKDLYVVLKFSPDARLLLQRGMDTVIWESEPPVSDTYEPVARLLDTGNLVVSDVGSVRQNKIIWQSNPSYDDCVSSGMCGPFGTCRNNNYPLCGCLVGFEPSQPKEWEIADWSGGCKRINSLDCGSKDGFKKISGMKLSNSQSSWYNVSMTLEECQMTCKRNCTCTAYANLDIQGGCSLWFGDLQDLRETSGGRELYVRMSTSELEAPPSYKSKNKNKNKKAIILVLSVSVSLVVVCLILALYTWRKKKRSSIMGKGRPAQLLEEDYTNESHREPAELPIFSLSKIATSTNNFSVNNLLGQGGFGPVYKVIN</sequence>
<evidence type="ECO:0000259" key="5">
    <source>
        <dbReference type="PROSITE" id="PS50948"/>
    </source>
</evidence>
<dbReference type="InterPro" id="IPR011009">
    <property type="entry name" value="Kinase-like_dom_sf"/>
</dbReference>
<dbReference type="PANTHER" id="PTHR32444:SF235">
    <property type="entry name" value="OS01G0783900 PROTEIN"/>
    <property type="match status" value="1"/>
</dbReference>
<evidence type="ECO:0000313" key="7">
    <source>
        <dbReference type="Proteomes" id="UP001206925"/>
    </source>
</evidence>
<dbReference type="SUPFAM" id="SSF51110">
    <property type="entry name" value="alpha-D-mannose-specific plant lectins"/>
    <property type="match status" value="1"/>
</dbReference>
<dbReference type="CDD" id="cd01098">
    <property type="entry name" value="PAN_AP_plant"/>
    <property type="match status" value="1"/>
</dbReference>
<keyword evidence="3" id="KW-0472">Membrane</keyword>